<dbReference type="InterPro" id="IPR010960">
    <property type="entry name" value="Flavocytochrome_c"/>
</dbReference>
<dbReference type="InterPro" id="IPR050315">
    <property type="entry name" value="FAD-oxidoreductase_2"/>
</dbReference>
<dbReference type="Gene3D" id="3.90.700.10">
    <property type="entry name" value="Succinate dehydrogenase/fumarate reductase flavoprotein, catalytic domain"/>
    <property type="match status" value="1"/>
</dbReference>
<dbReference type="NCBIfam" id="TIGR01813">
    <property type="entry name" value="flavo_cyto_c"/>
    <property type="match status" value="1"/>
</dbReference>
<gene>
    <name evidence="7" type="ORF">GMD42_10235</name>
</gene>
<proteinExistence type="inferred from homology"/>
<reference evidence="7 8" key="1">
    <citation type="journal article" date="2019" name="Nat. Med.">
        <title>A library of human gut bacterial isolates paired with longitudinal multiomics data enables mechanistic microbiome research.</title>
        <authorList>
            <person name="Poyet M."/>
            <person name="Groussin M."/>
            <person name="Gibbons S.M."/>
            <person name="Avila-Pacheco J."/>
            <person name="Jiang X."/>
            <person name="Kearney S.M."/>
            <person name="Perrotta A.R."/>
            <person name="Berdy B."/>
            <person name="Zhao S."/>
            <person name="Lieberman T.D."/>
            <person name="Swanson P.K."/>
            <person name="Smith M."/>
            <person name="Roesemann S."/>
            <person name="Alexander J.E."/>
            <person name="Rich S.A."/>
            <person name="Livny J."/>
            <person name="Vlamakis H."/>
            <person name="Clish C."/>
            <person name="Bullock K."/>
            <person name="Deik A."/>
            <person name="Scott J."/>
            <person name="Pierce K.A."/>
            <person name="Xavier R.J."/>
            <person name="Alm E.J."/>
        </authorList>
    </citation>
    <scope>NUCLEOTIDE SEQUENCE [LARGE SCALE GENOMIC DNA]</scope>
    <source>
        <strain evidence="7 8">BIOML-A2</strain>
    </source>
</reference>
<dbReference type="PANTHER" id="PTHR43400">
    <property type="entry name" value="FUMARATE REDUCTASE"/>
    <property type="match status" value="1"/>
</dbReference>
<dbReference type="PANTHER" id="PTHR43400:SF7">
    <property type="entry name" value="FAD-DEPENDENT OXIDOREDUCTASE 2 FAD BINDING DOMAIN-CONTAINING PROTEIN"/>
    <property type="match status" value="1"/>
</dbReference>
<evidence type="ECO:0000313" key="7">
    <source>
        <dbReference type="EMBL" id="MTU43981.1"/>
    </source>
</evidence>
<dbReference type="Pfam" id="PF00890">
    <property type="entry name" value="FAD_binding_2"/>
    <property type="match status" value="1"/>
</dbReference>
<dbReference type="InterPro" id="IPR036188">
    <property type="entry name" value="FAD/NAD-bd_sf"/>
</dbReference>
<sequence length="476" mass="51698">MFRRDFLLTTLAVAAPAAAFAQDINWRRSCDVLVVGAGGAGLAAAVRASELGAEVILIEQNAHLGGNTLISGGFLGVVDPIRQAPLGITDSEEKHFQDIWYNGDKIANPALVRKLVHEAPRMLSWLETKGVKFQDEVIEIYGSHFPRCHKPIFPNGTAYVRALSGALMQRKVNVLTETKAIELVEDDNGRIIGIKAASKGNEFFIRARKGVILAAGGFGANLKTVAAFDSRLKGLPSNCSSGSTGDMLFAARKIGASVVDLTEIQCLPGPISNKGIRVRFHNDVRRFVFVNDEGKRFVDERARRDELKEKILVQKNKSCYCIIDSDGLETLDLLVRRDAIRAAETGDAVKAQSLEELASALNIPAETLINTIKERNAEITSDKPQSRRFPILKAPFWAARVGMRIHYTMGGLQINEKAQCLKEGKTIPGLYAAGEITGGIHGRNRIGGNGLADAFTFGMIAAENLVSESQSKSFTP</sequence>
<evidence type="ECO:0000256" key="4">
    <source>
        <dbReference type="ARBA" id="ARBA00023002"/>
    </source>
</evidence>
<dbReference type="GO" id="GO:0016491">
    <property type="term" value="F:oxidoreductase activity"/>
    <property type="evidence" value="ECO:0007669"/>
    <property type="project" value="UniProtKB-KW"/>
</dbReference>
<comment type="cofactor">
    <cofactor evidence="1">
        <name>FAD</name>
        <dbReference type="ChEBI" id="CHEBI:57692"/>
    </cofactor>
</comment>
<dbReference type="RefSeq" id="WP_155165372.1">
    <property type="nucleotide sequence ID" value="NZ_DAWDUI010000022.1"/>
</dbReference>
<evidence type="ECO:0000256" key="3">
    <source>
        <dbReference type="ARBA" id="ARBA00022827"/>
    </source>
</evidence>
<comment type="similarity">
    <text evidence="5">Belongs to the FAD-dependent oxidoreductase 2 family. FRD/SDH subfamily.</text>
</comment>
<name>A0A6I3S3R1_9BURK</name>
<keyword evidence="2 5" id="KW-0285">Flavoprotein</keyword>
<dbReference type="SUPFAM" id="SSF56425">
    <property type="entry name" value="Succinate dehydrogenase/fumarate reductase flavoprotein, catalytic domain"/>
    <property type="match status" value="1"/>
</dbReference>
<dbReference type="InterPro" id="IPR027477">
    <property type="entry name" value="Succ_DH/fumarate_Rdtase_cat_sf"/>
</dbReference>
<keyword evidence="4 5" id="KW-0560">Oxidoreductase</keyword>
<organism evidence="7 8">
    <name type="scientific">Parasutterella excrementihominis</name>
    <dbReference type="NCBI Taxonomy" id="487175"/>
    <lineage>
        <taxon>Bacteria</taxon>
        <taxon>Pseudomonadati</taxon>
        <taxon>Pseudomonadota</taxon>
        <taxon>Betaproteobacteria</taxon>
        <taxon>Burkholderiales</taxon>
        <taxon>Sutterellaceae</taxon>
        <taxon>Parasutterella</taxon>
    </lineage>
</organism>
<dbReference type="GO" id="GO:0010181">
    <property type="term" value="F:FMN binding"/>
    <property type="evidence" value="ECO:0007669"/>
    <property type="project" value="InterPro"/>
</dbReference>
<evidence type="ECO:0000256" key="2">
    <source>
        <dbReference type="ARBA" id="ARBA00022630"/>
    </source>
</evidence>
<dbReference type="EMBL" id="WNCL01000038">
    <property type="protein sequence ID" value="MTU43981.1"/>
    <property type="molecule type" value="Genomic_DNA"/>
</dbReference>
<feature type="chain" id="PRO_5031677754" evidence="5">
    <location>
        <begin position="22"/>
        <end position="476"/>
    </location>
</feature>
<dbReference type="InterPro" id="IPR003953">
    <property type="entry name" value="FAD-dep_OxRdtase_2_FAD-bd"/>
</dbReference>
<feature type="domain" description="FAD-dependent oxidoreductase 2 FAD-binding" evidence="6">
    <location>
        <begin position="31"/>
        <end position="451"/>
    </location>
</feature>
<comment type="caution">
    <text evidence="7">The sequence shown here is derived from an EMBL/GenBank/DDBJ whole genome shotgun (WGS) entry which is preliminary data.</text>
</comment>
<evidence type="ECO:0000313" key="8">
    <source>
        <dbReference type="Proteomes" id="UP000462362"/>
    </source>
</evidence>
<keyword evidence="5" id="KW-0732">Signal</keyword>
<feature type="signal peptide" evidence="5">
    <location>
        <begin position="1"/>
        <end position="21"/>
    </location>
</feature>
<dbReference type="PRINTS" id="PR00368">
    <property type="entry name" value="FADPNR"/>
</dbReference>
<evidence type="ECO:0000256" key="1">
    <source>
        <dbReference type="ARBA" id="ARBA00001974"/>
    </source>
</evidence>
<dbReference type="Proteomes" id="UP000462362">
    <property type="component" value="Unassembled WGS sequence"/>
</dbReference>
<evidence type="ECO:0000256" key="5">
    <source>
        <dbReference type="RuleBase" id="RU366062"/>
    </source>
</evidence>
<dbReference type="Gene3D" id="3.50.50.60">
    <property type="entry name" value="FAD/NAD(P)-binding domain"/>
    <property type="match status" value="1"/>
</dbReference>
<dbReference type="SUPFAM" id="SSF51905">
    <property type="entry name" value="FAD/NAD(P)-binding domain"/>
    <property type="match status" value="1"/>
</dbReference>
<protein>
    <submittedName>
        <fullName evidence="7">Flavocytochrome c</fullName>
    </submittedName>
</protein>
<dbReference type="AlphaFoldDB" id="A0A6I3S3R1"/>
<accession>A0A6I3S3R1</accession>
<keyword evidence="3 5" id="KW-0274">FAD</keyword>
<evidence type="ECO:0000259" key="6">
    <source>
        <dbReference type="Pfam" id="PF00890"/>
    </source>
</evidence>